<organism evidence="1 2">
    <name type="scientific">Laccaria amethystina LaAM-08-1</name>
    <dbReference type="NCBI Taxonomy" id="1095629"/>
    <lineage>
        <taxon>Eukaryota</taxon>
        <taxon>Fungi</taxon>
        <taxon>Dikarya</taxon>
        <taxon>Basidiomycota</taxon>
        <taxon>Agaricomycotina</taxon>
        <taxon>Agaricomycetes</taxon>
        <taxon>Agaricomycetidae</taxon>
        <taxon>Agaricales</taxon>
        <taxon>Agaricineae</taxon>
        <taxon>Hydnangiaceae</taxon>
        <taxon>Laccaria</taxon>
    </lineage>
</organism>
<dbReference type="EMBL" id="KN838691">
    <property type="protein sequence ID" value="KIJ97510.1"/>
    <property type="molecule type" value="Genomic_DNA"/>
</dbReference>
<dbReference type="Proteomes" id="UP000054477">
    <property type="component" value="Unassembled WGS sequence"/>
</dbReference>
<reference evidence="1 2" key="1">
    <citation type="submission" date="2014-04" db="EMBL/GenBank/DDBJ databases">
        <authorList>
            <consortium name="DOE Joint Genome Institute"/>
            <person name="Kuo A."/>
            <person name="Kohler A."/>
            <person name="Nagy L.G."/>
            <person name="Floudas D."/>
            <person name="Copeland A."/>
            <person name="Barry K.W."/>
            <person name="Cichocki N."/>
            <person name="Veneault-Fourrey C."/>
            <person name="LaButti K."/>
            <person name="Lindquist E.A."/>
            <person name="Lipzen A."/>
            <person name="Lundell T."/>
            <person name="Morin E."/>
            <person name="Murat C."/>
            <person name="Sun H."/>
            <person name="Tunlid A."/>
            <person name="Henrissat B."/>
            <person name="Grigoriev I.V."/>
            <person name="Hibbett D.S."/>
            <person name="Martin F."/>
            <person name="Nordberg H.P."/>
            <person name="Cantor M.N."/>
            <person name="Hua S.X."/>
        </authorList>
    </citation>
    <scope>NUCLEOTIDE SEQUENCE [LARGE SCALE GENOMIC DNA]</scope>
    <source>
        <strain evidence="1 2">LaAM-08-1</strain>
    </source>
</reference>
<evidence type="ECO:0000313" key="1">
    <source>
        <dbReference type="EMBL" id="KIJ97510.1"/>
    </source>
</evidence>
<accession>A0A0C9WXQ4</accession>
<reference evidence="2" key="2">
    <citation type="submission" date="2015-01" db="EMBL/GenBank/DDBJ databases">
        <title>Evolutionary Origins and Diversification of the Mycorrhizal Mutualists.</title>
        <authorList>
            <consortium name="DOE Joint Genome Institute"/>
            <consortium name="Mycorrhizal Genomics Consortium"/>
            <person name="Kohler A."/>
            <person name="Kuo A."/>
            <person name="Nagy L.G."/>
            <person name="Floudas D."/>
            <person name="Copeland A."/>
            <person name="Barry K.W."/>
            <person name="Cichocki N."/>
            <person name="Veneault-Fourrey C."/>
            <person name="LaButti K."/>
            <person name="Lindquist E.A."/>
            <person name="Lipzen A."/>
            <person name="Lundell T."/>
            <person name="Morin E."/>
            <person name="Murat C."/>
            <person name="Riley R."/>
            <person name="Ohm R."/>
            <person name="Sun H."/>
            <person name="Tunlid A."/>
            <person name="Henrissat B."/>
            <person name="Grigoriev I.V."/>
            <person name="Hibbett D.S."/>
            <person name="Martin F."/>
        </authorList>
    </citation>
    <scope>NUCLEOTIDE SEQUENCE [LARGE SCALE GENOMIC DNA]</scope>
    <source>
        <strain evidence="2">LaAM-08-1</strain>
    </source>
</reference>
<evidence type="ECO:0000313" key="2">
    <source>
        <dbReference type="Proteomes" id="UP000054477"/>
    </source>
</evidence>
<sequence length="123" mass="14303">MAQEERTLFGLNSAALMAISTRHFRITLALYGINSNFMHTRGLAQVHERHHPARLRNTFLMPHPVAWHMSYNTRRKADASFLDSSLTWSCLGGFTGMNFRRDPNDLRRARNFPKLHFSRTFAK</sequence>
<dbReference type="AlphaFoldDB" id="A0A0C9WXQ4"/>
<proteinExistence type="predicted"/>
<gene>
    <name evidence="1" type="ORF">K443DRAFT_9850</name>
</gene>
<keyword evidence="2" id="KW-1185">Reference proteome</keyword>
<name>A0A0C9WXQ4_9AGAR</name>
<dbReference type="HOGENOM" id="CLU_2015631_0_0_1"/>
<protein>
    <submittedName>
        <fullName evidence="1">Uncharacterized protein</fullName>
    </submittedName>
</protein>